<keyword evidence="2" id="KW-1133">Transmembrane helix</keyword>
<gene>
    <name evidence="4" type="ORF">CR165_04135</name>
</gene>
<comment type="caution">
    <text evidence="4">The sequence shown here is derived from an EMBL/GenBank/DDBJ whole genome shotgun (WGS) entry which is preliminary data.</text>
</comment>
<organism evidence="4 5">
    <name type="scientific">Teichococcus aestuarii</name>
    <dbReference type="NCBI Taxonomy" id="568898"/>
    <lineage>
        <taxon>Bacteria</taxon>
        <taxon>Pseudomonadati</taxon>
        <taxon>Pseudomonadota</taxon>
        <taxon>Alphaproteobacteria</taxon>
        <taxon>Acetobacterales</taxon>
        <taxon>Roseomonadaceae</taxon>
        <taxon>Roseomonas</taxon>
    </lineage>
</organism>
<protein>
    <recommendedName>
        <fullName evidence="6">PilZ domain-containing protein</fullName>
    </recommendedName>
</protein>
<dbReference type="RefSeq" id="WP_109515693.1">
    <property type="nucleotide sequence ID" value="NZ_PDOA01000002.1"/>
</dbReference>
<proteinExistence type="predicted"/>
<feature type="chain" id="PRO_5015600141" description="PilZ domain-containing protein" evidence="3">
    <location>
        <begin position="30"/>
        <end position="403"/>
    </location>
</feature>
<accession>A0A2U1V830</accession>
<keyword evidence="2" id="KW-0472">Membrane</keyword>
<evidence type="ECO:0000256" key="1">
    <source>
        <dbReference type="SAM" id="MobiDB-lite"/>
    </source>
</evidence>
<sequence>MGMTRRRIISAAGWLQAGLPAAWFRAAAAQPLAAPAAKPLAAPATLARLAEAEAALFLEHGATLGALSLTEPLSAESRAMLRQRRREADVALGALLDAVRSDPGLPEGPALAAALAAVADSQMVIVLLRAGMDRPAPDRPAPSAIAWAEARARQEAAMAALRGLFWARLSLPAPPALPPPGPEAAPAGPQAAAPPAAPRTATAGPAPGGRQPGWPWLAWPWLAPAGGLALLLLLALRAAGRERTDQGRAARRVAVDWPAEFVPAPGLQPVAARIVSLSLGGAALRPERAGWGGRLRLALLRLLRLLPPGAGRGRMRLRNARLGEIEVQLVQQEGGLLRLRFLALDAAQAAMIGGLVATSAAPPADPAADGSGRREDSPASAAPSAATAAPQPPPAEWETWRGG</sequence>
<keyword evidence="5" id="KW-1185">Reference proteome</keyword>
<reference evidence="5" key="1">
    <citation type="submission" date="2017-10" db="EMBL/GenBank/DDBJ databases">
        <authorList>
            <person name="Toshchakov S.V."/>
            <person name="Goeva M.A."/>
        </authorList>
    </citation>
    <scope>NUCLEOTIDE SEQUENCE [LARGE SCALE GENOMIC DNA]</scope>
    <source>
        <strain evidence="5">JR1/69-1-13</strain>
    </source>
</reference>
<dbReference type="AlphaFoldDB" id="A0A2U1V830"/>
<feature type="region of interest" description="Disordered" evidence="1">
    <location>
        <begin position="177"/>
        <end position="209"/>
    </location>
</feature>
<evidence type="ECO:0000313" key="4">
    <source>
        <dbReference type="EMBL" id="PWC30060.1"/>
    </source>
</evidence>
<feature type="compositionally biased region" description="Low complexity" evidence="1">
    <location>
        <begin position="378"/>
        <end position="389"/>
    </location>
</feature>
<evidence type="ECO:0008006" key="6">
    <source>
        <dbReference type="Google" id="ProtNLM"/>
    </source>
</evidence>
<dbReference type="InterPro" id="IPR006311">
    <property type="entry name" value="TAT_signal"/>
</dbReference>
<keyword evidence="2" id="KW-0812">Transmembrane</keyword>
<name>A0A2U1V830_9PROT</name>
<evidence type="ECO:0000256" key="2">
    <source>
        <dbReference type="SAM" id="Phobius"/>
    </source>
</evidence>
<feature type="compositionally biased region" description="Low complexity" evidence="1">
    <location>
        <begin position="184"/>
        <end position="205"/>
    </location>
</feature>
<dbReference type="Proteomes" id="UP000245048">
    <property type="component" value="Unassembled WGS sequence"/>
</dbReference>
<keyword evidence="3" id="KW-0732">Signal</keyword>
<feature type="region of interest" description="Disordered" evidence="1">
    <location>
        <begin position="359"/>
        <end position="403"/>
    </location>
</feature>
<feature type="transmembrane region" description="Helical" evidence="2">
    <location>
        <begin position="216"/>
        <end position="236"/>
    </location>
</feature>
<dbReference type="PROSITE" id="PS51318">
    <property type="entry name" value="TAT"/>
    <property type="match status" value="1"/>
</dbReference>
<feature type="signal peptide" evidence="3">
    <location>
        <begin position="1"/>
        <end position="29"/>
    </location>
</feature>
<evidence type="ECO:0000313" key="5">
    <source>
        <dbReference type="Proteomes" id="UP000245048"/>
    </source>
</evidence>
<dbReference type="EMBL" id="PDOA01000002">
    <property type="protein sequence ID" value="PWC30060.1"/>
    <property type="molecule type" value="Genomic_DNA"/>
</dbReference>
<evidence type="ECO:0000256" key="3">
    <source>
        <dbReference type="SAM" id="SignalP"/>
    </source>
</evidence>
<feature type="compositionally biased region" description="Low complexity" evidence="1">
    <location>
        <begin position="360"/>
        <end position="369"/>
    </location>
</feature>